<dbReference type="EMBL" id="BAAAEJ010000008">
    <property type="protein sequence ID" value="GAA0395312.1"/>
    <property type="molecule type" value="Genomic_DNA"/>
</dbReference>
<reference evidence="2 3" key="1">
    <citation type="journal article" date="2019" name="Int. J. Syst. Evol. Microbiol.">
        <title>The Global Catalogue of Microorganisms (GCM) 10K type strain sequencing project: providing services to taxonomists for standard genome sequencing and annotation.</title>
        <authorList>
            <consortium name="The Broad Institute Genomics Platform"/>
            <consortium name="The Broad Institute Genome Sequencing Center for Infectious Disease"/>
            <person name="Wu L."/>
            <person name="Ma J."/>
        </authorList>
    </citation>
    <scope>NUCLEOTIDE SEQUENCE [LARGE SCALE GENOMIC DNA]</scope>
    <source>
        <strain evidence="2 3">JCM 13476</strain>
    </source>
</reference>
<evidence type="ECO:0000313" key="3">
    <source>
        <dbReference type="Proteomes" id="UP001500791"/>
    </source>
</evidence>
<keyword evidence="1" id="KW-1133">Transmembrane helix</keyword>
<name>A0ABN0YH41_9CAUL</name>
<feature type="transmembrane region" description="Helical" evidence="1">
    <location>
        <begin position="20"/>
        <end position="38"/>
    </location>
</feature>
<keyword evidence="3" id="KW-1185">Reference proteome</keyword>
<keyword evidence="1" id="KW-0472">Membrane</keyword>
<evidence type="ECO:0000256" key="1">
    <source>
        <dbReference type="SAM" id="Phobius"/>
    </source>
</evidence>
<comment type="caution">
    <text evidence="2">The sequence shown here is derived from an EMBL/GenBank/DDBJ whole genome shotgun (WGS) entry which is preliminary data.</text>
</comment>
<protein>
    <submittedName>
        <fullName evidence="2">ABC transporter permease</fullName>
    </submittedName>
</protein>
<sequence>MLFDAIRAELLRFSRHTQAWLWALLVIPVGTAIVGLFFRQFLYGQLQKAEAGLPPRIEEIANAPLGIGAFLVDQASQLAGINLLAFFLIGAATIAAADYRWETWRLIRPSNSRMNLMLGKALAIAAIAIIPLLLFLLCELLGQVISASIEHRPIVLGMDAKLSGTFITMVLTSWLRVVQVGLLALVAATATRSLFGGFVIAIAFGFGTFIVERMFLDFGWKPEEWRTLLLFPSAAYQVVQTFLAHGPVTPATAGKAIIGLLLWIAGPTALTVWLFQRQDLSKE</sequence>
<keyword evidence="1" id="KW-0812">Transmembrane</keyword>
<evidence type="ECO:0000313" key="2">
    <source>
        <dbReference type="EMBL" id="GAA0395312.1"/>
    </source>
</evidence>
<proteinExistence type="predicted"/>
<feature type="transmembrane region" description="Helical" evidence="1">
    <location>
        <begin position="256"/>
        <end position="275"/>
    </location>
</feature>
<dbReference type="Proteomes" id="UP001500791">
    <property type="component" value="Unassembled WGS sequence"/>
</dbReference>
<gene>
    <name evidence="2" type="ORF">GCM10009093_22320</name>
</gene>
<accession>A0ABN0YH41</accession>
<feature type="transmembrane region" description="Helical" evidence="1">
    <location>
        <begin position="121"/>
        <end position="145"/>
    </location>
</feature>
<dbReference type="RefSeq" id="WP_167178065.1">
    <property type="nucleotide sequence ID" value="NZ_BAAAEJ010000008.1"/>
</dbReference>
<organism evidence="2 3">
    <name type="scientific">Brevundimonas terrae</name>
    <dbReference type="NCBI Taxonomy" id="363631"/>
    <lineage>
        <taxon>Bacteria</taxon>
        <taxon>Pseudomonadati</taxon>
        <taxon>Pseudomonadota</taxon>
        <taxon>Alphaproteobacteria</taxon>
        <taxon>Caulobacterales</taxon>
        <taxon>Caulobacteraceae</taxon>
        <taxon>Brevundimonas</taxon>
    </lineage>
</organism>
<feature type="transmembrane region" description="Helical" evidence="1">
    <location>
        <begin position="194"/>
        <end position="215"/>
    </location>
</feature>
<feature type="transmembrane region" description="Helical" evidence="1">
    <location>
        <begin position="166"/>
        <end position="188"/>
    </location>
</feature>
<feature type="transmembrane region" description="Helical" evidence="1">
    <location>
        <begin position="81"/>
        <end position="101"/>
    </location>
</feature>